<dbReference type="InterPro" id="IPR002173">
    <property type="entry name" value="Carboh/pur_kinase_PfkB_CS"/>
</dbReference>
<dbReference type="SUPFAM" id="SSF53613">
    <property type="entry name" value="Ribokinase-like"/>
    <property type="match status" value="1"/>
</dbReference>
<dbReference type="EMBL" id="QVEU01000009">
    <property type="protein sequence ID" value="RGB74700.1"/>
    <property type="molecule type" value="Genomic_DNA"/>
</dbReference>
<evidence type="ECO:0000256" key="3">
    <source>
        <dbReference type="ARBA" id="ARBA00022741"/>
    </source>
</evidence>
<accession>A0A3E2TFN6</accession>
<dbReference type="GO" id="GO:2001059">
    <property type="term" value="P:D-tagatose 6-phosphate catabolic process"/>
    <property type="evidence" value="ECO:0007669"/>
    <property type="project" value="UniProtKB-UniPathway"/>
</dbReference>
<dbReference type="FunFam" id="3.40.1190.20:FF:000001">
    <property type="entry name" value="Phosphofructokinase"/>
    <property type="match status" value="1"/>
</dbReference>
<keyword evidence="11" id="KW-1185">Reference proteome</keyword>
<dbReference type="InterPro" id="IPR017583">
    <property type="entry name" value="Tagatose/fructose_Pkinase"/>
</dbReference>
<dbReference type="PIRSF" id="PIRSF000535">
    <property type="entry name" value="1PFK/6PFK/LacC"/>
    <property type="match status" value="1"/>
</dbReference>
<evidence type="ECO:0000256" key="4">
    <source>
        <dbReference type="ARBA" id="ARBA00022777"/>
    </source>
</evidence>
<comment type="caution">
    <text evidence="10">The sequence shown here is derived from an EMBL/GenBank/DDBJ whole genome shotgun (WGS) entry which is preliminary data.</text>
</comment>
<dbReference type="PROSITE" id="PS00584">
    <property type="entry name" value="PFKB_KINASES_2"/>
    <property type="match status" value="1"/>
</dbReference>
<keyword evidence="5 7" id="KW-0067">ATP-binding</keyword>
<comment type="similarity">
    <text evidence="7">Belongs to the carbohydrate kinase PfkB family. LacC subfamily.</text>
</comment>
<comment type="catalytic activity">
    <reaction evidence="6 8">
        <text>beta-D-fructose 1-phosphate + ATP = beta-D-fructose 1,6-bisphosphate + ADP + H(+)</text>
        <dbReference type="Rhea" id="RHEA:14213"/>
        <dbReference type="ChEBI" id="CHEBI:15378"/>
        <dbReference type="ChEBI" id="CHEBI:30616"/>
        <dbReference type="ChEBI" id="CHEBI:32966"/>
        <dbReference type="ChEBI" id="CHEBI:138881"/>
        <dbReference type="ChEBI" id="CHEBI:456216"/>
        <dbReference type="EC" id="2.7.1.56"/>
    </reaction>
</comment>
<evidence type="ECO:0000259" key="9">
    <source>
        <dbReference type="Pfam" id="PF00294"/>
    </source>
</evidence>
<comment type="function">
    <text evidence="8">Catalyzes the ATP-dependent phosphorylation of fructose-l-phosphate to fructose-l,6-bisphosphate.</text>
</comment>
<dbReference type="GO" id="GO:0005988">
    <property type="term" value="P:lactose metabolic process"/>
    <property type="evidence" value="ECO:0007669"/>
    <property type="project" value="UniProtKB-KW"/>
</dbReference>
<evidence type="ECO:0000256" key="6">
    <source>
        <dbReference type="ARBA" id="ARBA00047745"/>
    </source>
</evidence>
<evidence type="ECO:0000313" key="11">
    <source>
        <dbReference type="Proteomes" id="UP000261011"/>
    </source>
</evidence>
<dbReference type="GO" id="GO:0005829">
    <property type="term" value="C:cytosol"/>
    <property type="evidence" value="ECO:0007669"/>
    <property type="project" value="TreeGrafter"/>
</dbReference>
<dbReference type="GO" id="GO:0008662">
    <property type="term" value="F:1-phosphofructokinase activity"/>
    <property type="evidence" value="ECO:0007669"/>
    <property type="project" value="UniProtKB-UniRule"/>
</dbReference>
<protein>
    <recommendedName>
        <fullName evidence="7">Tagatose-6-phosphate kinase</fullName>
        <ecNumber evidence="7">2.7.1.144</ecNumber>
    </recommendedName>
</protein>
<keyword evidence="7" id="KW-0423">Lactose metabolism</keyword>
<dbReference type="RefSeq" id="WP_117522196.1">
    <property type="nucleotide sequence ID" value="NZ_QVEU01000009.1"/>
</dbReference>
<dbReference type="OrthoDB" id="9801219at2"/>
<name>A0A3E2TFN6_9FIRM</name>
<keyword evidence="2 7" id="KW-0808">Transferase</keyword>
<dbReference type="GO" id="GO:0005524">
    <property type="term" value="F:ATP binding"/>
    <property type="evidence" value="ECO:0007669"/>
    <property type="project" value="UniProtKB-UniRule"/>
</dbReference>
<sequence>MIYTLTLNPSIDYIMRLYEYKDGFTNRSYEEMKFPGGKGIMVSKLLKNLGEDPINLGFIGGFTGEYIKSSLKGLGIKENFTFIEDDSRINVKLKYRSETEINAGGPFISDEEVNEFLDNISTLNSNDTLIISGSIPKSLDDNFYKQILDCNNVDFTIDVAGKELLDYLSYNPILVKPNIDELEMIFGEKIDKSNLLHYAKRLNDLGAQSVIISMGKDGSIFISEDLILKAEPIEGRLINSVGAGDSMVGGFVYGLKNGLSKKEAYKLAVACGTATALSEDIAKKELIYEILKRVEVNGYGN</sequence>
<feature type="domain" description="Carbohydrate kinase PfkB" evidence="9">
    <location>
        <begin position="6"/>
        <end position="278"/>
    </location>
</feature>
<dbReference type="GO" id="GO:0009024">
    <property type="term" value="F:tagatose-6-phosphate kinase activity"/>
    <property type="evidence" value="ECO:0007669"/>
    <property type="project" value="UniProtKB-EC"/>
</dbReference>
<organism evidence="10 11">
    <name type="scientific">Anaerococcus nagyae</name>
    <dbReference type="NCBI Taxonomy" id="1755241"/>
    <lineage>
        <taxon>Bacteria</taxon>
        <taxon>Bacillati</taxon>
        <taxon>Bacillota</taxon>
        <taxon>Tissierellia</taxon>
        <taxon>Tissierellales</taxon>
        <taxon>Peptoniphilaceae</taxon>
        <taxon>Anaerococcus</taxon>
    </lineage>
</organism>
<reference evidence="10 11" key="1">
    <citation type="submission" date="2018-08" db="EMBL/GenBank/DDBJ databases">
        <title>A genome reference for cultivated species of the human gut microbiota.</title>
        <authorList>
            <person name="Zou Y."/>
            <person name="Xue W."/>
            <person name="Luo G."/>
        </authorList>
    </citation>
    <scope>NUCLEOTIDE SEQUENCE [LARGE SCALE GENOMIC DNA]</scope>
    <source>
        <strain evidence="10 11">OF01-3</strain>
    </source>
</reference>
<dbReference type="AlphaFoldDB" id="A0A3E2TFN6"/>
<evidence type="ECO:0000256" key="1">
    <source>
        <dbReference type="ARBA" id="ARBA00005380"/>
    </source>
</evidence>
<proteinExistence type="inferred from homology"/>
<evidence type="ECO:0000256" key="8">
    <source>
        <dbReference type="RuleBase" id="RU369061"/>
    </source>
</evidence>
<gene>
    <name evidence="10" type="primary">pfkB</name>
    <name evidence="10" type="ORF">DXA39_08005</name>
</gene>
<evidence type="ECO:0000256" key="5">
    <source>
        <dbReference type="ARBA" id="ARBA00022840"/>
    </source>
</evidence>
<dbReference type="GO" id="GO:0044281">
    <property type="term" value="P:small molecule metabolic process"/>
    <property type="evidence" value="ECO:0007669"/>
    <property type="project" value="UniProtKB-ARBA"/>
</dbReference>
<comment type="pathway">
    <text evidence="7">Carbohydrate metabolism; D-tagatose 6-phosphate degradation; D-glyceraldehyde 3-phosphate and glycerone phosphate from D-tagatose 6-phosphate: step 1/2.</text>
</comment>
<dbReference type="Pfam" id="PF00294">
    <property type="entry name" value="PfkB"/>
    <property type="match status" value="1"/>
</dbReference>
<evidence type="ECO:0000256" key="7">
    <source>
        <dbReference type="PIRNR" id="PIRNR000535"/>
    </source>
</evidence>
<dbReference type="InterPro" id="IPR029056">
    <property type="entry name" value="Ribokinase-like"/>
</dbReference>
<dbReference type="InterPro" id="IPR022463">
    <property type="entry name" value="1-PFruKinase"/>
</dbReference>
<dbReference type="PANTHER" id="PTHR46566">
    <property type="entry name" value="1-PHOSPHOFRUCTOKINASE-RELATED"/>
    <property type="match status" value="1"/>
</dbReference>
<dbReference type="UniPathway" id="UPA00704">
    <property type="reaction ID" value="UER00715"/>
</dbReference>
<keyword evidence="3 7" id="KW-0547">Nucleotide-binding</keyword>
<dbReference type="CDD" id="cd01164">
    <property type="entry name" value="FruK_PfkB_like"/>
    <property type="match status" value="1"/>
</dbReference>
<dbReference type="Gene3D" id="3.40.1190.20">
    <property type="match status" value="1"/>
</dbReference>
<comment type="similarity">
    <text evidence="1">Belongs to the carbohydrate kinase pfkB family.</text>
</comment>
<dbReference type="GO" id="GO:0016052">
    <property type="term" value="P:carbohydrate catabolic process"/>
    <property type="evidence" value="ECO:0007669"/>
    <property type="project" value="UniProtKB-ARBA"/>
</dbReference>
<dbReference type="NCBIfam" id="TIGR03828">
    <property type="entry name" value="pfkB"/>
    <property type="match status" value="1"/>
</dbReference>
<dbReference type="Proteomes" id="UP000261011">
    <property type="component" value="Unassembled WGS sequence"/>
</dbReference>
<dbReference type="EC" id="2.7.1.144" evidence="7"/>
<evidence type="ECO:0000256" key="2">
    <source>
        <dbReference type="ARBA" id="ARBA00022679"/>
    </source>
</evidence>
<comment type="catalytic activity">
    <reaction evidence="7">
        <text>D-tagatofuranose 6-phosphate + ATP = D-tagatofuranose 1,6-bisphosphate + ADP + H(+)</text>
        <dbReference type="Rhea" id="RHEA:12420"/>
        <dbReference type="ChEBI" id="CHEBI:15378"/>
        <dbReference type="ChEBI" id="CHEBI:30616"/>
        <dbReference type="ChEBI" id="CHEBI:58694"/>
        <dbReference type="ChEBI" id="CHEBI:58695"/>
        <dbReference type="ChEBI" id="CHEBI:456216"/>
        <dbReference type="EC" id="2.7.1.144"/>
    </reaction>
</comment>
<dbReference type="PANTHER" id="PTHR46566:SF1">
    <property type="entry name" value="1-PHOSPHOFRUCTOKINASE"/>
    <property type="match status" value="1"/>
</dbReference>
<dbReference type="InterPro" id="IPR011611">
    <property type="entry name" value="PfkB_dom"/>
</dbReference>
<keyword evidence="4 8" id="KW-0418">Kinase</keyword>
<evidence type="ECO:0000313" key="10">
    <source>
        <dbReference type="EMBL" id="RGB74700.1"/>
    </source>
</evidence>
<dbReference type="NCBIfam" id="TIGR03168">
    <property type="entry name" value="1-PFK"/>
    <property type="match status" value="1"/>
</dbReference>